<dbReference type="Pfam" id="PF00072">
    <property type="entry name" value="Response_reg"/>
    <property type="match status" value="1"/>
</dbReference>
<keyword evidence="1 3" id="KW-0597">Phosphoprotein</keyword>
<keyword evidence="6" id="KW-1185">Reference proteome</keyword>
<keyword evidence="5" id="KW-0808">Transferase</keyword>
<keyword evidence="2" id="KW-0902">Two-component regulatory system</keyword>
<feature type="domain" description="Response regulatory" evidence="4">
    <location>
        <begin position="14"/>
        <end position="129"/>
    </location>
</feature>
<dbReference type="PROSITE" id="PS50110">
    <property type="entry name" value="RESPONSE_REGULATORY"/>
    <property type="match status" value="1"/>
</dbReference>
<dbReference type="PANTHER" id="PTHR45339">
    <property type="entry name" value="HYBRID SIGNAL TRANSDUCTION HISTIDINE KINASE J"/>
    <property type="match status" value="1"/>
</dbReference>
<dbReference type="CDD" id="cd17546">
    <property type="entry name" value="REC_hyHK_CKI1_RcsC-like"/>
    <property type="match status" value="1"/>
</dbReference>
<dbReference type="EMBL" id="CP131060">
    <property type="protein sequence ID" value="WNY25540.1"/>
    <property type="molecule type" value="Genomic_DNA"/>
</dbReference>
<sequence>MCGIDLGGLIFLGKILLVEDNSMNRELVKDILETFDCDVVGVEDGFKALSLIEKNEFDLILIDINLPKMNGVELAQKIRNSGYKYGKLVALTANECTLSGQRFQDVGFDGHIQKPFQINDFRKKVEKYLS</sequence>
<dbReference type="GO" id="GO:0004673">
    <property type="term" value="F:protein histidine kinase activity"/>
    <property type="evidence" value="ECO:0007669"/>
    <property type="project" value="UniProtKB-EC"/>
</dbReference>
<dbReference type="GO" id="GO:0000160">
    <property type="term" value="P:phosphorelay signal transduction system"/>
    <property type="evidence" value="ECO:0007669"/>
    <property type="project" value="UniProtKB-KW"/>
</dbReference>
<name>A0AA96V410_9EURY</name>
<protein>
    <submittedName>
        <fullName evidence="5">Sensor histidine kinase RcsC</fullName>
        <ecNumber evidence="5">2.7.13.3</ecNumber>
    </submittedName>
</protein>
<reference evidence="5 6" key="1">
    <citation type="submission" date="2023-07" db="EMBL/GenBank/DDBJ databases">
        <title>Closed genoem sequence of Methanosarcinaceae archaeon Ac7.</title>
        <authorList>
            <person name="Poehlein A."/>
            <person name="Protasov E."/>
            <person name="Platt K."/>
            <person name="Reeh H."/>
            <person name="Daniel R."/>
            <person name="Brune A."/>
        </authorList>
    </citation>
    <scope>NUCLEOTIDE SEQUENCE [LARGE SCALE GENOMIC DNA]</scope>
    <source>
        <strain evidence="5 6">Ac7</strain>
    </source>
</reference>
<evidence type="ECO:0000256" key="1">
    <source>
        <dbReference type="ARBA" id="ARBA00022553"/>
    </source>
</evidence>
<evidence type="ECO:0000259" key="4">
    <source>
        <dbReference type="PROSITE" id="PS50110"/>
    </source>
</evidence>
<dbReference type="SMART" id="SM00448">
    <property type="entry name" value="REC"/>
    <property type="match status" value="1"/>
</dbReference>
<dbReference type="SUPFAM" id="SSF52172">
    <property type="entry name" value="CheY-like"/>
    <property type="match status" value="1"/>
</dbReference>
<evidence type="ECO:0000313" key="5">
    <source>
        <dbReference type="EMBL" id="WNY25540.1"/>
    </source>
</evidence>
<dbReference type="InterPro" id="IPR011006">
    <property type="entry name" value="CheY-like_superfamily"/>
</dbReference>
<accession>A0AA96V410</accession>
<organism evidence="5 6">
    <name type="scientific">Methanolapillus millepedarum</name>
    <dbReference type="NCBI Taxonomy" id="3028296"/>
    <lineage>
        <taxon>Archaea</taxon>
        <taxon>Methanobacteriati</taxon>
        <taxon>Methanobacteriota</taxon>
        <taxon>Stenosarchaea group</taxon>
        <taxon>Methanomicrobia</taxon>
        <taxon>Methanosarcinales</taxon>
        <taxon>Methanosarcinaceae</taxon>
        <taxon>Methanolapillus</taxon>
    </lineage>
</organism>
<dbReference type="EC" id="2.7.13.3" evidence="5"/>
<dbReference type="PANTHER" id="PTHR45339:SF1">
    <property type="entry name" value="HYBRID SIGNAL TRANSDUCTION HISTIDINE KINASE J"/>
    <property type="match status" value="1"/>
</dbReference>
<dbReference type="AlphaFoldDB" id="A0AA96V410"/>
<keyword evidence="5" id="KW-0418">Kinase</keyword>
<evidence type="ECO:0000256" key="2">
    <source>
        <dbReference type="ARBA" id="ARBA00023012"/>
    </source>
</evidence>
<gene>
    <name evidence="5" type="primary">rcsC</name>
    <name evidence="5" type="ORF">MsAc7_10920</name>
</gene>
<dbReference type="InterPro" id="IPR001789">
    <property type="entry name" value="Sig_transdc_resp-reg_receiver"/>
</dbReference>
<proteinExistence type="predicted"/>
<evidence type="ECO:0000256" key="3">
    <source>
        <dbReference type="PROSITE-ProRule" id="PRU00169"/>
    </source>
</evidence>
<evidence type="ECO:0000313" key="6">
    <source>
        <dbReference type="Proteomes" id="UP001303587"/>
    </source>
</evidence>
<dbReference type="Proteomes" id="UP001303587">
    <property type="component" value="Chromosome"/>
</dbReference>
<feature type="modified residue" description="4-aspartylphosphate" evidence="3">
    <location>
        <position position="63"/>
    </location>
</feature>
<dbReference type="Gene3D" id="3.40.50.2300">
    <property type="match status" value="1"/>
</dbReference>